<dbReference type="GO" id="GO:0060090">
    <property type="term" value="F:molecular adaptor activity"/>
    <property type="evidence" value="ECO:0007669"/>
    <property type="project" value="TreeGrafter"/>
</dbReference>
<keyword evidence="5" id="KW-1185">Reference proteome</keyword>
<dbReference type="EMBL" id="CANTFM010000762">
    <property type="protein sequence ID" value="CAI5729384.1"/>
    <property type="molecule type" value="Genomic_DNA"/>
</dbReference>
<dbReference type="GO" id="GO:0007091">
    <property type="term" value="P:metaphase/anaphase transition of mitotic cell cycle"/>
    <property type="evidence" value="ECO:0007669"/>
    <property type="project" value="TreeGrafter"/>
</dbReference>
<reference evidence="4" key="1">
    <citation type="submission" date="2022-12" db="EMBL/GenBank/DDBJ databases">
        <authorList>
            <person name="Webb A."/>
        </authorList>
    </citation>
    <scope>NUCLEOTIDE SEQUENCE</scope>
    <source>
        <strain evidence="4">Pd1</strain>
    </source>
</reference>
<dbReference type="GO" id="GO:0051301">
    <property type="term" value="P:cell division"/>
    <property type="evidence" value="ECO:0007669"/>
    <property type="project" value="UniProtKB-KW"/>
</dbReference>
<gene>
    <name evidence="4" type="ORF">PDE001_LOCUS4242</name>
</gene>
<dbReference type="Proteomes" id="UP001162029">
    <property type="component" value="Unassembled WGS sequence"/>
</dbReference>
<dbReference type="InterPro" id="IPR024990">
    <property type="entry name" value="Apc1"/>
</dbReference>
<name>A0AAV0U1M8_9STRA</name>
<comment type="caution">
    <text evidence="4">The sequence shown here is derived from an EMBL/GenBank/DDBJ whole genome shotgun (WGS) entry which is preliminary data.</text>
</comment>
<evidence type="ECO:0000313" key="5">
    <source>
        <dbReference type="Proteomes" id="UP001162029"/>
    </source>
</evidence>
<dbReference type="GO" id="GO:0070979">
    <property type="term" value="P:protein K11-linked ubiquitination"/>
    <property type="evidence" value="ECO:0007669"/>
    <property type="project" value="TreeGrafter"/>
</dbReference>
<proteinExistence type="predicted"/>
<dbReference type="GO" id="GO:0031145">
    <property type="term" value="P:anaphase-promoting complex-dependent catabolic process"/>
    <property type="evidence" value="ECO:0007669"/>
    <property type="project" value="TreeGrafter"/>
</dbReference>
<evidence type="ECO:0000313" key="4">
    <source>
        <dbReference type="EMBL" id="CAI5729384.1"/>
    </source>
</evidence>
<keyword evidence="2" id="KW-0498">Mitosis</keyword>
<evidence type="ECO:0000256" key="2">
    <source>
        <dbReference type="ARBA" id="ARBA00022776"/>
    </source>
</evidence>
<evidence type="ECO:0000256" key="1">
    <source>
        <dbReference type="ARBA" id="ARBA00022618"/>
    </source>
</evidence>
<dbReference type="PANTHER" id="PTHR12827">
    <property type="entry name" value="MEIOTIC CHECKPOINT REGULATOR TSG24 FAMILY MEMBER"/>
    <property type="match status" value="1"/>
</dbReference>
<keyword evidence="1" id="KW-0132">Cell division</keyword>
<dbReference type="PANTHER" id="PTHR12827:SF3">
    <property type="entry name" value="ANAPHASE-PROMOTING COMPLEX SUBUNIT 1"/>
    <property type="match status" value="1"/>
</dbReference>
<protein>
    <recommendedName>
        <fullName evidence="6">Anaphase-promoting complex subunit 1</fullName>
    </recommendedName>
</protein>
<evidence type="ECO:0000256" key="3">
    <source>
        <dbReference type="ARBA" id="ARBA00023306"/>
    </source>
</evidence>
<accession>A0AAV0U1M8</accession>
<keyword evidence="3" id="KW-0131">Cell cycle</keyword>
<sequence length="539" mass="59975">MLLRGSSSIVAAATERATVERCLAVCAQALALVDAGTGHIETLALLRSITLRQRVDEAISYGNHMALSMAIGLLFIGGGRTTVSRSKEAIAALVISLYPMPAMNTADNKFHLQAFRHLYVLAVDTSRLLETVDVNTKTTTAVTVRVEFFPIENGSLGETQPSYQVLRSPCLLPDIITIKRLIISDPEFYPIEILTSPVSDERTGMKTVRTANSLRLNLLRNKNVVFLKRRPRKDFGSFAGFTEELELLREVHVGDHNGGSNSDDRLCRIFRSYFMTGTFGYADDCDAGADDGYQLDVADWGSSWWSSQLSPRLLEQVSDEAQLMLPLHLNVLYALFRLQQVPQLACATEVVNLSLFTEYCRLGLSSPPTSDDEGSEGINESGFIVKRALLPEFGVWLSHQTEEALGALWHRTSLEITSLASARVQLLVEAIPSMSPPKRTQSEMDAFFINMLVRYFAGPSVSSLPIVKQPRPADKDWKAKFQRVLAACSLVQPQLVGTTLPARFQLCAFLDQDELTQAERTFWLRLVSFFLFSIQHDDR</sequence>
<dbReference type="AlphaFoldDB" id="A0AAV0U1M8"/>
<evidence type="ECO:0008006" key="6">
    <source>
        <dbReference type="Google" id="ProtNLM"/>
    </source>
</evidence>
<organism evidence="4 5">
    <name type="scientific">Peronospora destructor</name>
    <dbReference type="NCBI Taxonomy" id="86335"/>
    <lineage>
        <taxon>Eukaryota</taxon>
        <taxon>Sar</taxon>
        <taxon>Stramenopiles</taxon>
        <taxon>Oomycota</taxon>
        <taxon>Peronosporomycetes</taxon>
        <taxon>Peronosporales</taxon>
        <taxon>Peronosporaceae</taxon>
        <taxon>Peronospora</taxon>
    </lineage>
</organism>
<dbReference type="GO" id="GO:0005680">
    <property type="term" value="C:anaphase-promoting complex"/>
    <property type="evidence" value="ECO:0007669"/>
    <property type="project" value="InterPro"/>
</dbReference>